<evidence type="ECO:0000313" key="4">
    <source>
        <dbReference type="EMBL" id="WFM82711.1"/>
    </source>
</evidence>
<proteinExistence type="predicted"/>
<keyword evidence="1 4" id="KW-0808">Transferase</keyword>
<evidence type="ECO:0000256" key="2">
    <source>
        <dbReference type="ARBA" id="ARBA00023315"/>
    </source>
</evidence>
<dbReference type="PROSITE" id="PS51186">
    <property type="entry name" value="GNAT"/>
    <property type="match status" value="1"/>
</dbReference>
<dbReference type="InterPro" id="IPR050832">
    <property type="entry name" value="Bact_Acetyltransf"/>
</dbReference>
<dbReference type="CDD" id="cd04301">
    <property type="entry name" value="NAT_SF"/>
    <property type="match status" value="2"/>
</dbReference>
<protein>
    <submittedName>
        <fullName evidence="4">GNAT family N-acetyltransferase</fullName>
        <ecNumber evidence="4">2.3.1.-</ecNumber>
    </submittedName>
</protein>
<evidence type="ECO:0000259" key="3">
    <source>
        <dbReference type="PROSITE" id="PS51186"/>
    </source>
</evidence>
<dbReference type="InterPro" id="IPR016181">
    <property type="entry name" value="Acyl_CoA_acyltransferase"/>
</dbReference>
<dbReference type="RefSeq" id="WP_278012137.1">
    <property type="nucleotide sequence ID" value="NZ_CP121208.1"/>
</dbReference>
<dbReference type="EC" id="2.3.1.-" evidence="4"/>
<dbReference type="SUPFAM" id="SSF55729">
    <property type="entry name" value="Acyl-CoA N-acyltransferases (Nat)"/>
    <property type="match status" value="2"/>
</dbReference>
<dbReference type="InterPro" id="IPR000182">
    <property type="entry name" value="GNAT_dom"/>
</dbReference>
<dbReference type="GO" id="GO:0016746">
    <property type="term" value="F:acyltransferase activity"/>
    <property type="evidence" value="ECO:0007669"/>
    <property type="project" value="UniProtKB-KW"/>
</dbReference>
<feature type="domain" description="N-acetyltransferase" evidence="3">
    <location>
        <begin position="161"/>
        <end position="297"/>
    </location>
</feature>
<reference evidence="4 5" key="1">
    <citation type="submission" date="2023-03" db="EMBL/GenBank/DDBJ databases">
        <title>Complete genome of Arcanobacterium canis strain DSM 25104 isolated in 2010 from a canine otitis externa in Germany.</title>
        <authorList>
            <person name="Borowiak M."/>
            <person name="Kreitlow A."/>
            <person name="Malorny B."/>
            <person name="Laemmler C."/>
            <person name="Prenger-Berninghoff E."/>
            <person name="Ploetz M."/>
            <person name="Abdulmawjood A."/>
        </authorList>
    </citation>
    <scope>NUCLEOTIDE SEQUENCE [LARGE SCALE GENOMIC DNA]</scope>
    <source>
        <strain evidence="4 5">DSM 25104</strain>
    </source>
</reference>
<dbReference type="Pfam" id="PF00583">
    <property type="entry name" value="Acetyltransf_1"/>
    <property type="match status" value="1"/>
</dbReference>
<accession>A0ABY8G0L0</accession>
<dbReference type="Gene3D" id="3.40.630.30">
    <property type="match status" value="1"/>
</dbReference>
<evidence type="ECO:0000313" key="5">
    <source>
        <dbReference type="Proteomes" id="UP001215216"/>
    </source>
</evidence>
<dbReference type="EMBL" id="CP121208">
    <property type="protein sequence ID" value="WFM82711.1"/>
    <property type="molecule type" value="Genomic_DNA"/>
</dbReference>
<gene>
    <name evidence="4" type="ORF">P7079_04700</name>
</gene>
<evidence type="ECO:0000256" key="1">
    <source>
        <dbReference type="ARBA" id="ARBA00022679"/>
    </source>
</evidence>
<organism evidence="4 5">
    <name type="scientific">Arcanobacterium canis</name>
    <dbReference type="NCBI Taxonomy" id="999183"/>
    <lineage>
        <taxon>Bacteria</taxon>
        <taxon>Bacillati</taxon>
        <taxon>Actinomycetota</taxon>
        <taxon>Actinomycetes</taxon>
        <taxon>Actinomycetales</taxon>
        <taxon>Actinomycetaceae</taxon>
        <taxon>Arcanobacterium</taxon>
    </lineage>
</organism>
<dbReference type="Proteomes" id="UP001215216">
    <property type="component" value="Chromosome"/>
</dbReference>
<name>A0ABY8G0L0_9ACTO</name>
<keyword evidence="5" id="KW-1185">Reference proteome</keyword>
<sequence length="297" mass="33166">MIAERTLGTVDCHALTKLISACEAAQRAQLRTSSTEVEEYFSSDFPHRIRGFFSGPTLVAYSMVRLHDPASAQMTMSGGVHPDFRRRGIGRHIISRSIEASGEIAREQQLLSWTMRMYVDRDNSDLEALMQAFAFHTRDAIVSMRKHIGTGMPQVSDAHYVRVDALEESMEEEAHKLRRTVFADAGAWLGPQCTWRFGAIDEFSDRPKLVGYLLASRVEGWAAPEALVEELVVEPQWQRRRVGARLLAAAEDAFAAEGIGAVSLDLDAESPVYDSFVQLGFTPVASERAWDRQFSAQ</sequence>
<dbReference type="PANTHER" id="PTHR43877">
    <property type="entry name" value="AMINOALKYLPHOSPHONATE N-ACETYLTRANSFERASE-RELATED-RELATED"/>
    <property type="match status" value="1"/>
</dbReference>
<dbReference type="PANTHER" id="PTHR43877:SF1">
    <property type="entry name" value="ACETYLTRANSFERASE"/>
    <property type="match status" value="1"/>
</dbReference>
<keyword evidence="2 4" id="KW-0012">Acyltransferase</keyword>